<dbReference type="EMBL" id="JAPUUL010000167">
    <property type="protein sequence ID" value="KAJ8132182.1"/>
    <property type="molecule type" value="Genomic_DNA"/>
</dbReference>
<evidence type="ECO:0000313" key="1">
    <source>
        <dbReference type="EMBL" id="KAJ8132182.1"/>
    </source>
</evidence>
<proteinExistence type="predicted"/>
<name>A0ACC2JXY0_9PEZI</name>
<accession>A0ACC2JXY0</accession>
<dbReference type="Proteomes" id="UP001153332">
    <property type="component" value="Unassembled WGS sequence"/>
</dbReference>
<gene>
    <name evidence="1" type="ORF">O1611_g1445</name>
</gene>
<sequence length="408" mass="43814">MTATSMSGTSSPRSGRPLTTSYADLMKPDEDWRNLPDAAERRKIQNRLAQRAYRRNMRDRTKEVEKLKKQLQQLQEIVSGDASTTPPPEQELTSGGRSPASPEDTPTPHHFTDPAVVPVTTAAADGSRQIGDYMQAWAVHGHSQERANGLGLMSDGDTPMIFDAAPSYYSQIPTSNDVVPDLSTAPALGRRTRAVTSAIAQGSIQHHPPPRSHSMSATFSSNCSSPLPWGVSGAEGHEAIPMSASFHMYGNTDDLSLYHPESVYSMEDSLAASTAYATSPGSDLNSAAGWSAVDRKPITRPGSSSVPSTFMASVKLSDVPDMPKPLPETTAPLLHFAVAGGNVETLRLLLQRNDVNINGKDNSGYTALQRAVMCGRTDMAAMLLERGAAVEGDDSWRTQSVTPLKPEP</sequence>
<protein>
    <submittedName>
        <fullName evidence="1">Uncharacterized protein</fullName>
    </submittedName>
</protein>
<organism evidence="1 2">
    <name type="scientific">Lasiodiplodia mahajangana</name>
    <dbReference type="NCBI Taxonomy" id="1108764"/>
    <lineage>
        <taxon>Eukaryota</taxon>
        <taxon>Fungi</taxon>
        <taxon>Dikarya</taxon>
        <taxon>Ascomycota</taxon>
        <taxon>Pezizomycotina</taxon>
        <taxon>Dothideomycetes</taxon>
        <taxon>Dothideomycetes incertae sedis</taxon>
        <taxon>Botryosphaeriales</taxon>
        <taxon>Botryosphaeriaceae</taxon>
        <taxon>Lasiodiplodia</taxon>
    </lineage>
</organism>
<comment type="caution">
    <text evidence="1">The sequence shown here is derived from an EMBL/GenBank/DDBJ whole genome shotgun (WGS) entry which is preliminary data.</text>
</comment>
<evidence type="ECO:0000313" key="2">
    <source>
        <dbReference type="Proteomes" id="UP001153332"/>
    </source>
</evidence>
<reference evidence="1" key="1">
    <citation type="submission" date="2022-12" db="EMBL/GenBank/DDBJ databases">
        <title>Genome Sequence of Lasiodiplodia mahajangana.</title>
        <authorList>
            <person name="Buettner E."/>
        </authorList>
    </citation>
    <scope>NUCLEOTIDE SEQUENCE</scope>
    <source>
        <strain evidence="1">VT137</strain>
    </source>
</reference>
<keyword evidence="2" id="KW-1185">Reference proteome</keyword>